<evidence type="ECO:0000256" key="1">
    <source>
        <dbReference type="ARBA" id="ARBA00022741"/>
    </source>
</evidence>
<accession>A0A9B0UDL2</accession>
<dbReference type="AlphaFoldDB" id="A0A9B0UDL2"/>
<dbReference type="Pfam" id="PF01926">
    <property type="entry name" value="MMR_HSR1"/>
    <property type="match status" value="1"/>
</dbReference>
<keyword evidence="7" id="KW-1185">Reference proteome</keyword>
<sequence length="397" mass="43798">MAIDHPSVKKNPPRITLAPPALVLAWKHYFHQHYPQIHIVLFTSFPRDPRSLQDSGSVLKKSQKRGRGWTRAVGPEQLLRACEAITAGKADLNSWRQKIVRDVAGATWGNGSGEEEEEDDGPAVLVEQQTDSAVEPTGPTRECYKNGVVTIGCVGFPNVGKSLLINGLVGGKVVSVSRKPGDTRYFQTYFLTPSVKLCDCPGLIFPSLLPRQLQVLAEIYPIAQIQEPYTAVGYLASQIPVQSLLRLCHPEAEDPSAEHAWCAWDVCEAWAQKRSYKTAKAARNDVYRAANSLLRLAVDGCLSLCFHPPGYSEQKDNWESHPETMELVVLQGRVGPAGDEEEEEEEEEELSSSCEEEAEADRDADEEGERDEDTPTSAPGSRLAARNPYTLLGEDEC</sequence>
<dbReference type="InterPro" id="IPR043358">
    <property type="entry name" value="GNL1-like"/>
</dbReference>
<evidence type="ECO:0000256" key="3">
    <source>
        <dbReference type="ARBA" id="ARBA00037770"/>
    </source>
</evidence>
<dbReference type="Gene3D" id="3.40.50.300">
    <property type="entry name" value="P-loop containing nucleotide triphosphate hydrolases"/>
    <property type="match status" value="1"/>
</dbReference>
<dbReference type="PANTHER" id="PTHR45709:SF3">
    <property type="entry name" value="GUANINE NUCLEOTIDE-BINDING PROTEIN-LIKE 1"/>
    <property type="match status" value="1"/>
</dbReference>
<evidence type="ECO:0000259" key="6">
    <source>
        <dbReference type="Pfam" id="PF01926"/>
    </source>
</evidence>
<keyword evidence="1" id="KW-0547">Nucleotide-binding</keyword>
<evidence type="ECO:0000313" key="8">
    <source>
        <dbReference type="RefSeq" id="XP_006877285.1"/>
    </source>
</evidence>
<dbReference type="PANTHER" id="PTHR45709">
    <property type="entry name" value="LARGE SUBUNIT GTPASE 1 HOMOLOG-RELATED"/>
    <property type="match status" value="1"/>
</dbReference>
<comment type="function">
    <text evidence="3">Possible regulatory or functional link with the histocompatibility cluster.</text>
</comment>
<protein>
    <recommendedName>
        <fullName evidence="4">Guanine nucleotide-binding protein-like 1</fullName>
    </recommendedName>
</protein>
<dbReference type="OrthoDB" id="391988at2759"/>
<feature type="domain" description="G" evidence="6">
    <location>
        <begin position="151"/>
        <end position="205"/>
    </location>
</feature>
<dbReference type="GO" id="GO:0003924">
    <property type="term" value="F:GTPase activity"/>
    <property type="evidence" value="ECO:0007669"/>
    <property type="project" value="InterPro"/>
</dbReference>
<reference evidence="8" key="1">
    <citation type="submission" date="2025-08" db="UniProtKB">
        <authorList>
            <consortium name="RefSeq"/>
        </authorList>
    </citation>
    <scope>IDENTIFICATION</scope>
    <source>
        <tissue evidence="8">Spleen</tissue>
    </source>
</reference>
<dbReference type="Proteomes" id="UP000504623">
    <property type="component" value="Unplaced"/>
</dbReference>
<dbReference type="InterPro" id="IPR006073">
    <property type="entry name" value="GTP-bd"/>
</dbReference>
<evidence type="ECO:0000256" key="5">
    <source>
        <dbReference type="SAM" id="MobiDB-lite"/>
    </source>
</evidence>
<evidence type="ECO:0000313" key="7">
    <source>
        <dbReference type="Proteomes" id="UP000504623"/>
    </source>
</evidence>
<feature type="compositionally biased region" description="Acidic residues" evidence="5">
    <location>
        <begin position="338"/>
        <end position="374"/>
    </location>
</feature>
<evidence type="ECO:0000256" key="2">
    <source>
        <dbReference type="ARBA" id="ARBA00023134"/>
    </source>
</evidence>
<feature type="region of interest" description="Disordered" evidence="5">
    <location>
        <begin position="335"/>
        <end position="397"/>
    </location>
</feature>
<gene>
    <name evidence="8" type="primary">LOC102817376</name>
</gene>
<proteinExistence type="predicted"/>
<dbReference type="GO" id="GO:0005525">
    <property type="term" value="F:GTP binding"/>
    <property type="evidence" value="ECO:0007669"/>
    <property type="project" value="UniProtKB-KW"/>
</dbReference>
<evidence type="ECO:0000256" key="4">
    <source>
        <dbReference type="ARBA" id="ARBA00039902"/>
    </source>
</evidence>
<dbReference type="InterPro" id="IPR027417">
    <property type="entry name" value="P-loop_NTPase"/>
</dbReference>
<dbReference type="GeneID" id="102817376"/>
<organism evidence="7 8">
    <name type="scientific">Chrysochloris asiatica</name>
    <name type="common">Cape golden mole</name>
    <dbReference type="NCBI Taxonomy" id="185453"/>
    <lineage>
        <taxon>Eukaryota</taxon>
        <taxon>Metazoa</taxon>
        <taxon>Chordata</taxon>
        <taxon>Craniata</taxon>
        <taxon>Vertebrata</taxon>
        <taxon>Euteleostomi</taxon>
        <taxon>Mammalia</taxon>
        <taxon>Eutheria</taxon>
        <taxon>Afrotheria</taxon>
        <taxon>Chrysochloridae</taxon>
        <taxon>Chrysochlorinae</taxon>
        <taxon>Chrysochloris</taxon>
    </lineage>
</organism>
<keyword evidence="2" id="KW-0342">GTP-binding</keyword>
<name>A0A9B0UDL2_CHRAS</name>
<dbReference type="SUPFAM" id="SSF52540">
    <property type="entry name" value="P-loop containing nucleoside triphosphate hydrolases"/>
    <property type="match status" value="1"/>
</dbReference>
<dbReference type="RefSeq" id="XP_006877285.1">
    <property type="nucleotide sequence ID" value="XM_006877223.1"/>
</dbReference>